<organism evidence="1 2">
    <name type="scientific">Fusarium irregulare</name>
    <dbReference type="NCBI Taxonomy" id="2494466"/>
    <lineage>
        <taxon>Eukaryota</taxon>
        <taxon>Fungi</taxon>
        <taxon>Dikarya</taxon>
        <taxon>Ascomycota</taxon>
        <taxon>Pezizomycotina</taxon>
        <taxon>Sordariomycetes</taxon>
        <taxon>Hypocreomycetidae</taxon>
        <taxon>Hypocreales</taxon>
        <taxon>Nectriaceae</taxon>
        <taxon>Fusarium</taxon>
        <taxon>Fusarium incarnatum-equiseti species complex</taxon>
    </lineage>
</organism>
<name>A0A9W8PD37_9HYPO</name>
<gene>
    <name evidence="1" type="primary">ATF1_8</name>
    <name evidence="1" type="ORF">NW766_012709</name>
</gene>
<keyword evidence="2" id="KW-1185">Reference proteome</keyword>
<dbReference type="EMBL" id="JAPDHF010000030">
    <property type="protein sequence ID" value="KAJ4002777.1"/>
    <property type="molecule type" value="Genomic_DNA"/>
</dbReference>
<dbReference type="InterPro" id="IPR010828">
    <property type="entry name" value="Atf2/Sli1-like"/>
</dbReference>
<evidence type="ECO:0000313" key="1">
    <source>
        <dbReference type="EMBL" id="KAJ4002777.1"/>
    </source>
</evidence>
<protein>
    <submittedName>
        <fullName evidence="1">Alcohol acetyltransferase</fullName>
    </submittedName>
</protein>
<evidence type="ECO:0000313" key="2">
    <source>
        <dbReference type="Proteomes" id="UP001152130"/>
    </source>
</evidence>
<sequence>MDLYRGTSITCLYSIPESLRNPASHDDLVLTVELAVADTIDQHPLLQVGLVNERSKRAAWSRIGQVNFANHIERQLVNQLDNYHDSLRDLTQRHLDTKFGNRATRPGWRLVVLKLEGQNLLEIMFVWCHTNCDGTGGKIFHESLLRSLNSVMIGATQISLENHIYQTTASAQNMLPPQEVIAKYRITPKSALDSVWHELKPPIFVSKSTYVSWADITRTPCKTQLRTLTIGQTTLQKLLTACRSHKTTLTGLLHGIMLVCLVGQLPESKIASIMAETPLSLRRFIKPEAKASPTIDPKRLIGNYVTKMEHDFGKDLVNRIWRLIQTVDVEEQFTILEKDMWAAAILVRQEIQAKLELGLKNDLVGLMAVVGDWEKYMKDEMAKPRTASWLITNLGEIDGICKSEDRSCWSIQRSKFSLAAGVVSPMFNISVITAKGNDLCIDVSWQDGLIDSAIGDRLIEGIHKWLDYIARS</sequence>
<dbReference type="InterPro" id="IPR052058">
    <property type="entry name" value="Alcohol_O-acetyltransferase"/>
</dbReference>
<dbReference type="OrthoDB" id="2150604at2759"/>
<dbReference type="Pfam" id="PF07247">
    <property type="entry name" value="AATase"/>
    <property type="match status" value="1"/>
</dbReference>
<reference evidence="1" key="1">
    <citation type="submission" date="2022-10" db="EMBL/GenBank/DDBJ databases">
        <title>Fusarium specimens isolated from Avocado Roots.</title>
        <authorList>
            <person name="Stajich J."/>
            <person name="Roper C."/>
            <person name="Heimlech-Rivalta G."/>
        </authorList>
    </citation>
    <scope>NUCLEOTIDE SEQUENCE</scope>
    <source>
        <strain evidence="1">CF00143</strain>
    </source>
</reference>
<dbReference type="PANTHER" id="PTHR28037:SF1">
    <property type="entry name" value="ALCOHOL O-ACETYLTRANSFERASE 1-RELATED"/>
    <property type="match status" value="1"/>
</dbReference>
<accession>A0A9W8PD37</accession>
<dbReference type="Proteomes" id="UP001152130">
    <property type="component" value="Unassembled WGS sequence"/>
</dbReference>
<dbReference type="AlphaFoldDB" id="A0A9W8PD37"/>
<dbReference type="GO" id="GO:0008080">
    <property type="term" value="F:N-acetyltransferase activity"/>
    <property type="evidence" value="ECO:0007669"/>
    <property type="project" value="TreeGrafter"/>
</dbReference>
<comment type="caution">
    <text evidence="1">The sequence shown here is derived from an EMBL/GenBank/DDBJ whole genome shotgun (WGS) entry which is preliminary data.</text>
</comment>
<proteinExistence type="predicted"/>
<dbReference type="PANTHER" id="PTHR28037">
    <property type="entry name" value="ALCOHOL O-ACETYLTRANSFERASE 1-RELATED"/>
    <property type="match status" value="1"/>
</dbReference>